<organism evidence="7 8">
    <name type="scientific">Stutzerimonas kirkiae</name>
    <dbReference type="NCBI Taxonomy" id="2211392"/>
    <lineage>
        <taxon>Bacteria</taxon>
        <taxon>Pseudomonadati</taxon>
        <taxon>Pseudomonadota</taxon>
        <taxon>Gammaproteobacteria</taxon>
        <taxon>Pseudomonadales</taxon>
        <taxon>Pseudomonadaceae</taxon>
        <taxon>Stutzerimonas</taxon>
    </lineage>
</organism>
<name>A0A4Q9QZ90_9GAMM</name>
<accession>A0A4Q9QZ90</accession>
<dbReference type="AlphaFoldDB" id="A0A4Q9QZ90"/>
<dbReference type="InterPro" id="IPR027477">
    <property type="entry name" value="Succ_DH/fumarate_Rdtase_cat_sf"/>
</dbReference>
<keyword evidence="2" id="KW-0285">Flavoprotein</keyword>
<keyword evidence="3" id="KW-0560">Oxidoreductase</keyword>
<dbReference type="PRINTS" id="PR00411">
    <property type="entry name" value="PNDRDTASEI"/>
</dbReference>
<evidence type="ECO:0000313" key="7">
    <source>
        <dbReference type="EMBL" id="TBU88851.1"/>
    </source>
</evidence>
<dbReference type="Gene3D" id="3.50.50.60">
    <property type="entry name" value="FAD/NAD(P)-binding domain"/>
    <property type="match status" value="1"/>
</dbReference>
<evidence type="ECO:0000313" key="8">
    <source>
        <dbReference type="Proteomes" id="UP000292639"/>
    </source>
</evidence>
<evidence type="ECO:0000256" key="3">
    <source>
        <dbReference type="ARBA" id="ARBA00023002"/>
    </source>
</evidence>
<feature type="region of interest" description="Disordered" evidence="4">
    <location>
        <begin position="394"/>
        <end position="416"/>
    </location>
</feature>
<dbReference type="Proteomes" id="UP000292639">
    <property type="component" value="Unassembled WGS sequence"/>
</dbReference>
<dbReference type="PIRSF" id="PIRSF000171">
    <property type="entry name" value="SDHA_APRA_LASPO"/>
    <property type="match status" value="1"/>
</dbReference>
<evidence type="ECO:0000256" key="1">
    <source>
        <dbReference type="ARBA" id="ARBA00001974"/>
    </source>
</evidence>
<dbReference type="EMBL" id="QJUP01000036">
    <property type="protein sequence ID" value="TBU88851.1"/>
    <property type="molecule type" value="Genomic_DNA"/>
</dbReference>
<dbReference type="PRINTS" id="PR00368">
    <property type="entry name" value="FADPNR"/>
</dbReference>
<dbReference type="SUPFAM" id="SSF51905">
    <property type="entry name" value="FAD/NAD(P)-binding domain"/>
    <property type="match status" value="1"/>
</dbReference>
<protein>
    <submittedName>
        <fullName evidence="7">Oxidoreductase</fullName>
    </submittedName>
</protein>
<evidence type="ECO:0000256" key="2">
    <source>
        <dbReference type="ARBA" id="ARBA00022630"/>
    </source>
</evidence>
<dbReference type="PANTHER" id="PTHR11632:SF73">
    <property type="entry name" value="BLR3196 PROTEIN"/>
    <property type="match status" value="1"/>
</dbReference>
<dbReference type="Pfam" id="PF02910">
    <property type="entry name" value="Succ_DH_flav_C"/>
    <property type="match status" value="1"/>
</dbReference>
<feature type="compositionally biased region" description="Basic and acidic residues" evidence="4">
    <location>
        <begin position="405"/>
        <end position="415"/>
    </location>
</feature>
<dbReference type="GO" id="GO:0000104">
    <property type="term" value="F:succinate dehydrogenase activity"/>
    <property type="evidence" value="ECO:0007669"/>
    <property type="project" value="TreeGrafter"/>
</dbReference>
<evidence type="ECO:0000259" key="6">
    <source>
        <dbReference type="Pfam" id="PF02910"/>
    </source>
</evidence>
<sequence length="540" mass="58844">MADASHQPRLELDTDVLIIGGGMAGAWAAVAARQAGAEVVLVDKGWCGTSGVTAAAGPGHWWVEPEQRDSAVETRAIPTLGLADKRWMRRILEETWEWLPTLAPWYDFGTDDNGKTWYGAVRGPEYMRALRQRIEQAGVTILDHSPALELLRRADGSIAGARGWQTRQRRDWQVRAAGVILAAGGCAFRSHLLGSGNNTGDGFLMAAEAGAELSGMEFSREYCIAQAHTGMTRSMIYSFATYYDASGQVVAPVEGPDPSMRTAGLAQALQRGPVYCSLRDTPEDIREQLPEISPNVQLLFDRAGLRPYEERFEVTLRAEGTIRGTGGLRVIDEHCQTHVPGLYAIGDSATRVLVAGANTGGGAVNAAWALSSGIWAGRAVATLAQRAGRRLDEPVEGIGQAGLRPSDKPRQDSTEAARISDTVRNEMLPLEKNFFRTGEKLQRSLDTLDATWNDLRRHLGGAADEQVRNRESAALVATARWCYRAALERKESRGLHFRSDLPHTDDGLAYRLATGGLDQVWVRREESPTPSPAQPQELPA</sequence>
<evidence type="ECO:0000259" key="5">
    <source>
        <dbReference type="Pfam" id="PF00890"/>
    </source>
</evidence>
<dbReference type="Gene3D" id="3.90.700.10">
    <property type="entry name" value="Succinate dehydrogenase/fumarate reductase flavoprotein, catalytic domain"/>
    <property type="match status" value="1"/>
</dbReference>
<keyword evidence="8" id="KW-1185">Reference proteome</keyword>
<dbReference type="Pfam" id="PF00890">
    <property type="entry name" value="FAD_binding_2"/>
    <property type="match status" value="1"/>
</dbReference>
<comment type="cofactor">
    <cofactor evidence="1">
        <name>FAD</name>
        <dbReference type="ChEBI" id="CHEBI:57692"/>
    </cofactor>
</comment>
<dbReference type="InterPro" id="IPR030664">
    <property type="entry name" value="SdhA/FrdA/AprA"/>
</dbReference>
<evidence type="ECO:0000256" key="4">
    <source>
        <dbReference type="SAM" id="MobiDB-lite"/>
    </source>
</evidence>
<dbReference type="PANTHER" id="PTHR11632">
    <property type="entry name" value="SUCCINATE DEHYDROGENASE 2 FLAVOPROTEIN SUBUNIT"/>
    <property type="match status" value="1"/>
</dbReference>
<dbReference type="SUPFAM" id="SSF46977">
    <property type="entry name" value="Succinate dehydrogenase/fumarate reductase flavoprotein C-terminal domain"/>
    <property type="match status" value="1"/>
</dbReference>
<proteinExistence type="predicted"/>
<gene>
    <name evidence="7" type="ORF">DNJ96_17910</name>
</gene>
<dbReference type="GO" id="GO:0005886">
    <property type="term" value="C:plasma membrane"/>
    <property type="evidence" value="ECO:0007669"/>
    <property type="project" value="TreeGrafter"/>
</dbReference>
<feature type="domain" description="FAD-dependent oxidoreductase 2 FAD-binding" evidence="5">
    <location>
        <begin position="15"/>
        <end position="363"/>
    </location>
</feature>
<dbReference type="GO" id="GO:0050660">
    <property type="term" value="F:flavin adenine dinucleotide binding"/>
    <property type="evidence" value="ECO:0007669"/>
    <property type="project" value="TreeGrafter"/>
</dbReference>
<dbReference type="GO" id="GO:0009061">
    <property type="term" value="P:anaerobic respiration"/>
    <property type="evidence" value="ECO:0007669"/>
    <property type="project" value="TreeGrafter"/>
</dbReference>
<reference evidence="7 8" key="1">
    <citation type="submission" date="2018-06" db="EMBL/GenBank/DDBJ databases">
        <title>Three novel Pseudomonas species isolated from symptomatic oak.</title>
        <authorList>
            <person name="Bueno-Gonzalez V."/>
            <person name="Brady C."/>
        </authorList>
    </citation>
    <scope>NUCLEOTIDE SEQUENCE [LARGE SCALE GENOMIC DNA]</scope>
    <source>
        <strain evidence="7 8">P17C</strain>
    </source>
</reference>
<dbReference type="InterPro" id="IPR036188">
    <property type="entry name" value="FAD/NAD-bd_sf"/>
</dbReference>
<dbReference type="GO" id="GO:0009055">
    <property type="term" value="F:electron transfer activity"/>
    <property type="evidence" value="ECO:0007669"/>
    <property type="project" value="TreeGrafter"/>
</dbReference>
<dbReference type="RefSeq" id="WP_131186005.1">
    <property type="nucleotide sequence ID" value="NZ_QJUO01000042.1"/>
</dbReference>
<feature type="domain" description="Fumarate reductase/succinate dehydrogenase flavoprotein-like C-terminal" evidence="6">
    <location>
        <begin position="434"/>
        <end position="506"/>
    </location>
</feature>
<dbReference type="Gene3D" id="1.20.58.100">
    <property type="entry name" value="Fumarate reductase/succinate dehydrogenase flavoprotein-like, C-terminal domain"/>
    <property type="match status" value="1"/>
</dbReference>
<comment type="caution">
    <text evidence="7">The sequence shown here is derived from an EMBL/GenBank/DDBJ whole genome shotgun (WGS) entry which is preliminary data.</text>
</comment>
<dbReference type="InterPro" id="IPR037099">
    <property type="entry name" value="Fum_R/Succ_DH_flav-like_C_sf"/>
</dbReference>
<dbReference type="InterPro" id="IPR003953">
    <property type="entry name" value="FAD-dep_OxRdtase_2_FAD-bd"/>
</dbReference>
<dbReference type="InterPro" id="IPR015939">
    <property type="entry name" value="Fum_Rdtase/Succ_DH_flav-like_C"/>
</dbReference>